<dbReference type="AlphaFoldDB" id="A0A6G1IE22"/>
<proteinExistence type="predicted"/>
<organism evidence="2 3">
    <name type="scientific">Lentithecium fluviatile CBS 122367</name>
    <dbReference type="NCBI Taxonomy" id="1168545"/>
    <lineage>
        <taxon>Eukaryota</taxon>
        <taxon>Fungi</taxon>
        <taxon>Dikarya</taxon>
        <taxon>Ascomycota</taxon>
        <taxon>Pezizomycotina</taxon>
        <taxon>Dothideomycetes</taxon>
        <taxon>Pleosporomycetidae</taxon>
        <taxon>Pleosporales</taxon>
        <taxon>Massarineae</taxon>
        <taxon>Lentitheciaceae</taxon>
        <taxon>Lentithecium</taxon>
    </lineage>
</organism>
<feature type="region of interest" description="Disordered" evidence="1">
    <location>
        <begin position="1"/>
        <end position="39"/>
    </location>
</feature>
<protein>
    <submittedName>
        <fullName evidence="2">Uncharacterized protein</fullName>
    </submittedName>
</protein>
<dbReference type="Proteomes" id="UP000799291">
    <property type="component" value="Unassembled WGS sequence"/>
</dbReference>
<evidence type="ECO:0000313" key="2">
    <source>
        <dbReference type="EMBL" id="KAF2676348.1"/>
    </source>
</evidence>
<evidence type="ECO:0000313" key="3">
    <source>
        <dbReference type="Proteomes" id="UP000799291"/>
    </source>
</evidence>
<gene>
    <name evidence="2" type="ORF">K458DRAFT_410563</name>
</gene>
<name>A0A6G1IE22_9PLEO</name>
<accession>A0A6G1IE22</accession>
<sequence length="180" mass="19441">MGVRMQGLSSETAGRGGAPREFLNLPDSKLTNDRSRSNTSSLSHCIYATYDSHPQYGVGPHVMLARSGFRSRRKYEQSEMSRPATGLGGCPSFPLGSSICSSSLKDALPYAVPYGVPYTAIYHNYPSHLLPEPHKGELLVVGSFVLDACPVTVSLSDPPSWYNCKGTAIILRSNSTVTRA</sequence>
<dbReference type="EMBL" id="MU005636">
    <property type="protein sequence ID" value="KAF2676348.1"/>
    <property type="molecule type" value="Genomic_DNA"/>
</dbReference>
<reference evidence="2" key="1">
    <citation type="journal article" date="2020" name="Stud. Mycol.">
        <title>101 Dothideomycetes genomes: a test case for predicting lifestyles and emergence of pathogens.</title>
        <authorList>
            <person name="Haridas S."/>
            <person name="Albert R."/>
            <person name="Binder M."/>
            <person name="Bloem J."/>
            <person name="Labutti K."/>
            <person name="Salamov A."/>
            <person name="Andreopoulos B."/>
            <person name="Baker S."/>
            <person name="Barry K."/>
            <person name="Bills G."/>
            <person name="Bluhm B."/>
            <person name="Cannon C."/>
            <person name="Castanera R."/>
            <person name="Culley D."/>
            <person name="Daum C."/>
            <person name="Ezra D."/>
            <person name="Gonzalez J."/>
            <person name="Henrissat B."/>
            <person name="Kuo A."/>
            <person name="Liang C."/>
            <person name="Lipzen A."/>
            <person name="Lutzoni F."/>
            <person name="Magnuson J."/>
            <person name="Mondo S."/>
            <person name="Nolan M."/>
            <person name="Ohm R."/>
            <person name="Pangilinan J."/>
            <person name="Park H.-J."/>
            <person name="Ramirez L."/>
            <person name="Alfaro M."/>
            <person name="Sun H."/>
            <person name="Tritt A."/>
            <person name="Yoshinaga Y."/>
            <person name="Zwiers L.-H."/>
            <person name="Turgeon B."/>
            <person name="Goodwin S."/>
            <person name="Spatafora J."/>
            <person name="Crous P."/>
            <person name="Grigoriev I."/>
        </authorList>
    </citation>
    <scope>NUCLEOTIDE SEQUENCE</scope>
    <source>
        <strain evidence="2">CBS 122367</strain>
    </source>
</reference>
<keyword evidence="3" id="KW-1185">Reference proteome</keyword>
<evidence type="ECO:0000256" key="1">
    <source>
        <dbReference type="SAM" id="MobiDB-lite"/>
    </source>
</evidence>